<feature type="compositionally biased region" description="Basic and acidic residues" evidence="1">
    <location>
        <begin position="191"/>
        <end position="212"/>
    </location>
</feature>
<comment type="caution">
    <text evidence="2">The sequence shown here is derived from an EMBL/GenBank/DDBJ whole genome shotgun (WGS) entry which is preliminary data.</text>
</comment>
<reference evidence="2" key="1">
    <citation type="journal article" date="2023" name="Mol. Phylogenet. Evol.">
        <title>Genome-scale phylogeny and comparative genomics of the fungal order Sordariales.</title>
        <authorList>
            <person name="Hensen N."/>
            <person name="Bonometti L."/>
            <person name="Westerberg I."/>
            <person name="Brannstrom I.O."/>
            <person name="Guillou S."/>
            <person name="Cros-Aarteil S."/>
            <person name="Calhoun S."/>
            <person name="Haridas S."/>
            <person name="Kuo A."/>
            <person name="Mondo S."/>
            <person name="Pangilinan J."/>
            <person name="Riley R."/>
            <person name="LaButti K."/>
            <person name="Andreopoulos B."/>
            <person name="Lipzen A."/>
            <person name="Chen C."/>
            <person name="Yan M."/>
            <person name="Daum C."/>
            <person name="Ng V."/>
            <person name="Clum A."/>
            <person name="Steindorff A."/>
            <person name="Ohm R.A."/>
            <person name="Martin F."/>
            <person name="Silar P."/>
            <person name="Natvig D.O."/>
            <person name="Lalanne C."/>
            <person name="Gautier V."/>
            <person name="Ament-Velasquez S.L."/>
            <person name="Kruys A."/>
            <person name="Hutchinson M.I."/>
            <person name="Powell A.J."/>
            <person name="Barry K."/>
            <person name="Miller A.N."/>
            <person name="Grigoriev I.V."/>
            <person name="Debuchy R."/>
            <person name="Gladieux P."/>
            <person name="Hiltunen Thoren M."/>
            <person name="Johannesson H."/>
        </authorList>
    </citation>
    <scope>NUCLEOTIDE SEQUENCE</scope>
    <source>
        <strain evidence="2">CBS 955.72</strain>
    </source>
</reference>
<dbReference type="EMBL" id="JAUIQD010000006">
    <property type="protein sequence ID" value="KAK3346344.1"/>
    <property type="molecule type" value="Genomic_DNA"/>
</dbReference>
<keyword evidence="3" id="KW-1185">Reference proteome</keyword>
<evidence type="ECO:0000313" key="3">
    <source>
        <dbReference type="Proteomes" id="UP001275084"/>
    </source>
</evidence>
<organism evidence="2 3">
    <name type="scientific">Lasiosphaeria hispida</name>
    <dbReference type="NCBI Taxonomy" id="260671"/>
    <lineage>
        <taxon>Eukaryota</taxon>
        <taxon>Fungi</taxon>
        <taxon>Dikarya</taxon>
        <taxon>Ascomycota</taxon>
        <taxon>Pezizomycotina</taxon>
        <taxon>Sordariomycetes</taxon>
        <taxon>Sordariomycetidae</taxon>
        <taxon>Sordariales</taxon>
        <taxon>Lasiosphaeriaceae</taxon>
        <taxon>Lasiosphaeria</taxon>
    </lineage>
</organism>
<accession>A0AAJ0HB36</accession>
<evidence type="ECO:0000313" key="2">
    <source>
        <dbReference type="EMBL" id="KAK3346344.1"/>
    </source>
</evidence>
<proteinExistence type="predicted"/>
<dbReference type="Proteomes" id="UP001275084">
    <property type="component" value="Unassembled WGS sequence"/>
</dbReference>
<protein>
    <submittedName>
        <fullName evidence="2">Uncharacterized protein</fullName>
    </submittedName>
</protein>
<name>A0AAJ0HB36_9PEZI</name>
<reference evidence="2" key="2">
    <citation type="submission" date="2023-06" db="EMBL/GenBank/DDBJ databases">
        <authorList>
            <consortium name="Lawrence Berkeley National Laboratory"/>
            <person name="Haridas S."/>
            <person name="Hensen N."/>
            <person name="Bonometti L."/>
            <person name="Westerberg I."/>
            <person name="Brannstrom I.O."/>
            <person name="Guillou S."/>
            <person name="Cros-Aarteil S."/>
            <person name="Calhoun S."/>
            <person name="Kuo A."/>
            <person name="Mondo S."/>
            <person name="Pangilinan J."/>
            <person name="Riley R."/>
            <person name="Labutti K."/>
            <person name="Andreopoulos B."/>
            <person name="Lipzen A."/>
            <person name="Chen C."/>
            <person name="Yanf M."/>
            <person name="Daum C."/>
            <person name="Ng V."/>
            <person name="Clum A."/>
            <person name="Steindorff A."/>
            <person name="Ohm R."/>
            <person name="Martin F."/>
            <person name="Silar P."/>
            <person name="Natvig D."/>
            <person name="Lalanne C."/>
            <person name="Gautier V."/>
            <person name="Ament-Velasquez S.L."/>
            <person name="Kruys A."/>
            <person name="Hutchinson M.I."/>
            <person name="Powell A.J."/>
            <person name="Barry K."/>
            <person name="Miller A.N."/>
            <person name="Grigoriev I.V."/>
            <person name="Debuchy R."/>
            <person name="Gladieux P."/>
            <person name="Thoren M.H."/>
            <person name="Johannesson H."/>
        </authorList>
    </citation>
    <scope>NUCLEOTIDE SEQUENCE</scope>
    <source>
        <strain evidence="2">CBS 955.72</strain>
    </source>
</reference>
<gene>
    <name evidence="2" type="ORF">B0T25DRAFT_277245</name>
</gene>
<evidence type="ECO:0000256" key="1">
    <source>
        <dbReference type="SAM" id="MobiDB-lite"/>
    </source>
</evidence>
<sequence>MLQSLVDTHKCETGGLGSSLWSRGTMRCCYRGISAELSQAVNRAVLEIKGRRGPFGSGGGGLRPAACGYGTRGPSGSGRAHRAPDGVSLRRIRRFPLCIPRIAFAHCDLLTCWCPNAPVPQGAVELPTAWDVTAICSSGKQRTVQRSGCRPHSFATARCPRRATKGEHPNTANKCPLSEKKKNPNLGFPEVPDRRSDGKLEENDDLVRRDVR</sequence>
<feature type="region of interest" description="Disordered" evidence="1">
    <location>
        <begin position="160"/>
        <end position="212"/>
    </location>
</feature>
<dbReference type="AlphaFoldDB" id="A0AAJ0HB36"/>